<dbReference type="CDD" id="cd00685">
    <property type="entry name" value="Trans_IPPS_HT"/>
    <property type="match status" value="1"/>
</dbReference>
<dbReference type="PANTHER" id="PTHR12001">
    <property type="entry name" value="GERANYLGERANYL PYROPHOSPHATE SYNTHASE"/>
    <property type="match status" value="1"/>
</dbReference>
<accession>A0A939D781</accession>
<comment type="caution">
    <text evidence="7">The sequence shown here is derived from an EMBL/GenBank/DDBJ whole genome shotgun (WGS) entry which is preliminary data.</text>
</comment>
<name>A0A939D781_CLOAM</name>
<dbReference type="InterPro" id="IPR008949">
    <property type="entry name" value="Isoprenoid_synthase_dom_sf"/>
</dbReference>
<keyword evidence="3 6" id="KW-0808">Transferase</keyword>
<dbReference type="InterPro" id="IPR033749">
    <property type="entry name" value="Polyprenyl_synt_CS"/>
</dbReference>
<dbReference type="PANTHER" id="PTHR12001:SF69">
    <property type="entry name" value="ALL TRANS-POLYPRENYL-DIPHOSPHATE SYNTHASE PDSS1"/>
    <property type="match status" value="1"/>
</dbReference>
<dbReference type="SFLD" id="SFLDS00005">
    <property type="entry name" value="Isoprenoid_Synthase_Type_I"/>
    <property type="match status" value="1"/>
</dbReference>
<evidence type="ECO:0000256" key="3">
    <source>
        <dbReference type="ARBA" id="ARBA00022679"/>
    </source>
</evidence>
<evidence type="ECO:0000256" key="6">
    <source>
        <dbReference type="RuleBase" id="RU004466"/>
    </source>
</evidence>
<dbReference type="GO" id="GO:0008299">
    <property type="term" value="P:isoprenoid biosynthetic process"/>
    <property type="evidence" value="ECO:0007669"/>
    <property type="project" value="InterPro"/>
</dbReference>
<keyword evidence="8" id="KW-1185">Reference proteome</keyword>
<dbReference type="Pfam" id="PF00348">
    <property type="entry name" value="polyprenyl_synt"/>
    <property type="match status" value="1"/>
</dbReference>
<dbReference type="SUPFAM" id="SSF48576">
    <property type="entry name" value="Terpenoid synthases"/>
    <property type="match status" value="1"/>
</dbReference>
<dbReference type="PROSITE" id="PS00723">
    <property type="entry name" value="POLYPRENYL_SYNTHASE_1"/>
    <property type="match status" value="1"/>
</dbReference>
<dbReference type="Gene3D" id="1.10.600.10">
    <property type="entry name" value="Farnesyl Diphosphate Synthase"/>
    <property type="match status" value="1"/>
</dbReference>
<organism evidence="7 8">
    <name type="scientific">Clostridium aminobutyricum</name>
    <dbReference type="NCBI Taxonomy" id="33953"/>
    <lineage>
        <taxon>Bacteria</taxon>
        <taxon>Bacillati</taxon>
        <taxon>Bacillota</taxon>
        <taxon>Clostridia</taxon>
        <taxon>Eubacteriales</taxon>
        <taxon>Clostridiaceae</taxon>
        <taxon>Clostridium</taxon>
    </lineage>
</organism>
<keyword evidence="4" id="KW-0479">Metal-binding</keyword>
<evidence type="ECO:0000313" key="8">
    <source>
        <dbReference type="Proteomes" id="UP000664545"/>
    </source>
</evidence>
<dbReference type="InterPro" id="IPR000092">
    <property type="entry name" value="Polyprenyl_synt"/>
</dbReference>
<comment type="cofactor">
    <cofactor evidence="1">
        <name>Mg(2+)</name>
        <dbReference type="ChEBI" id="CHEBI:18420"/>
    </cofactor>
</comment>
<comment type="similarity">
    <text evidence="2 6">Belongs to the FPP/GGPP synthase family.</text>
</comment>
<dbReference type="RefSeq" id="WP_206581302.1">
    <property type="nucleotide sequence ID" value="NZ_JAFJZZ010000001.1"/>
</dbReference>
<evidence type="ECO:0000256" key="4">
    <source>
        <dbReference type="ARBA" id="ARBA00022723"/>
    </source>
</evidence>
<dbReference type="EMBL" id="JAFJZZ010000001">
    <property type="protein sequence ID" value="MBN7772502.1"/>
    <property type="molecule type" value="Genomic_DNA"/>
</dbReference>
<dbReference type="PROSITE" id="PS00444">
    <property type="entry name" value="POLYPRENYL_SYNTHASE_2"/>
    <property type="match status" value="1"/>
</dbReference>
<evidence type="ECO:0000256" key="1">
    <source>
        <dbReference type="ARBA" id="ARBA00001946"/>
    </source>
</evidence>
<proteinExistence type="inferred from homology"/>
<protein>
    <submittedName>
        <fullName evidence="7">Polyprenyl synthetase family protein</fullName>
    </submittedName>
</protein>
<dbReference type="GO" id="GO:0046872">
    <property type="term" value="F:metal ion binding"/>
    <property type="evidence" value="ECO:0007669"/>
    <property type="project" value="UniProtKB-KW"/>
</dbReference>
<sequence length="274" mass="30577">MNEQIKLEEIYAPVSNHLRLLEEQLDHVIQNLCGTNNKEVLEHAFKIPGKRMRPALLLLSASAVNPKISLDIKAQLIQLSAAIELIHTASLIHDDVIDEDSIRRGQKTLNNVFGNKIAVLAGDILNSRAFLIISRQLPVVYHDRLAQMIETMGLAEIEQLKSTGTIPTKEEYLKIINGKTAVFIGNSCRFGAMLAGGSEKEITALENYGMNVGMAYQLIDDFIDQEIVSIQYDGLKEAEEYIKEAKNSLGVLEDTVYKQKLLNFSEYILAYASV</sequence>
<evidence type="ECO:0000313" key="7">
    <source>
        <dbReference type="EMBL" id="MBN7772502.1"/>
    </source>
</evidence>
<dbReference type="GO" id="GO:0004659">
    <property type="term" value="F:prenyltransferase activity"/>
    <property type="evidence" value="ECO:0007669"/>
    <property type="project" value="InterPro"/>
</dbReference>
<dbReference type="AlphaFoldDB" id="A0A939D781"/>
<keyword evidence="5" id="KW-0460">Magnesium</keyword>
<dbReference type="Proteomes" id="UP000664545">
    <property type="component" value="Unassembled WGS sequence"/>
</dbReference>
<evidence type="ECO:0000256" key="2">
    <source>
        <dbReference type="ARBA" id="ARBA00006706"/>
    </source>
</evidence>
<reference evidence="7" key="1">
    <citation type="submission" date="2021-02" db="EMBL/GenBank/DDBJ databases">
        <title>Abyssanaerobacter marinus gen.nov., sp., nov, anaerobic bacterium isolated from the Onnuri vent field of Indian Ocean and suggestion of Mogibacteriaceae fam. nov., and proposal of reclassification of ambiguous this family's genus member.</title>
        <authorList>
            <person name="Kim Y.J."/>
            <person name="Yang J.-A."/>
        </authorList>
    </citation>
    <scope>NUCLEOTIDE SEQUENCE</scope>
    <source>
        <strain evidence="7">DSM 2634</strain>
    </source>
</reference>
<gene>
    <name evidence="7" type="ORF">JYB65_03930</name>
</gene>
<evidence type="ECO:0000256" key="5">
    <source>
        <dbReference type="ARBA" id="ARBA00022842"/>
    </source>
</evidence>